<dbReference type="Gene3D" id="3.10.180.10">
    <property type="entry name" value="2,3-Dihydroxybiphenyl 1,2-Dioxygenase, domain 1"/>
    <property type="match status" value="1"/>
</dbReference>
<comment type="caution">
    <text evidence="2">The sequence shown here is derived from an EMBL/GenBank/DDBJ whole genome shotgun (WGS) entry which is preliminary data.</text>
</comment>
<sequence>MIIQKLQLTTNNMEAQLQFYVGTLGFKLTTRNTTSFTFEAGETLVEFNFVNEKIVPVHFAFSVKAKDILSILEFLHERLTPINNNSNPVFSFPNWKAKSIYFYDSDKNIIEFILRKCDTCNISKLFTINNVIRVCEIGVVCANCQQAACLIQKNLKLTRFIGENKHFIPMGNSEGLLILVEYGQKKWFPTDQYAEFNRIETEILIQGKLEHLICENGLILFRNN</sequence>
<dbReference type="SUPFAM" id="SSF54593">
    <property type="entry name" value="Glyoxalase/Bleomycin resistance protein/Dihydroxybiphenyl dioxygenase"/>
    <property type="match status" value="1"/>
</dbReference>
<evidence type="ECO:0000313" key="2">
    <source>
        <dbReference type="EMBL" id="RUT79027.1"/>
    </source>
</evidence>
<proteinExistence type="predicted"/>
<reference evidence="2 3" key="1">
    <citation type="submission" date="2018-11" db="EMBL/GenBank/DDBJ databases">
        <title>Parancylomarina longa gen. nov., sp. nov., isolated from sediments of southern Okinawa.</title>
        <authorList>
            <person name="Fu T."/>
        </authorList>
    </citation>
    <scope>NUCLEOTIDE SEQUENCE [LARGE SCALE GENOMIC DNA]</scope>
    <source>
        <strain evidence="2 3">T3-2 S1-C</strain>
    </source>
</reference>
<dbReference type="Pfam" id="PF00903">
    <property type="entry name" value="Glyoxalase"/>
    <property type="match status" value="1"/>
</dbReference>
<evidence type="ECO:0000259" key="1">
    <source>
        <dbReference type="PROSITE" id="PS51819"/>
    </source>
</evidence>
<gene>
    <name evidence="2" type="ORF">DLK05_05995</name>
</gene>
<dbReference type="OrthoDB" id="2703022at2"/>
<keyword evidence="3" id="KW-1185">Reference proteome</keyword>
<dbReference type="RefSeq" id="WP_127343080.1">
    <property type="nucleotide sequence ID" value="NZ_RJJX01000005.1"/>
</dbReference>
<dbReference type="InterPro" id="IPR037523">
    <property type="entry name" value="VOC_core"/>
</dbReference>
<name>A0A434AX97_9BACT</name>
<accession>A0A434AX97</accession>
<organism evidence="2 3">
    <name type="scientific">Ancylomarina longa</name>
    <dbReference type="NCBI Taxonomy" id="2487017"/>
    <lineage>
        <taxon>Bacteria</taxon>
        <taxon>Pseudomonadati</taxon>
        <taxon>Bacteroidota</taxon>
        <taxon>Bacteroidia</taxon>
        <taxon>Marinilabiliales</taxon>
        <taxon>Marinifilaceae</taxon>
        <taxon>Ancylomarina</taxon>
    </lineage>
</organism>
<dbReference type="InterPro" id="IPR029068">
    <property type="entry name" value="Glyas_Bleomycin-R_OHBP_Dase"/>
</dbReference>
<dbReference type="PROSITE" id="PS51819">
    <property type="entry name" value="VOC"/>
    <property type="match status" value="1"/>
</dbReference>
<dbReference type="Proteomes" id="UP000282985">
    <property type="component" value="Unassembled WGS sequence"/>
</dbReference>
<dbReference type="EMBL" id="RJJX01000005">
    <property type="protein sequence ID" value="RUT79027.1"/>
    <property type="molecule type" value="Genomic_DNA"/>
</dbReference>
<feature type="domain" description="VOC" evidence="1">
    <location>
        <begin position="2"/>
        <end position="115"/>
    </location>
</feature>
<dbReference type="InterPro" id="IPR004360">
    <property type="entry name" value="Glyas_Fos-R_dOase_dom"/>
</dbReference>
<protein>
    <submittedName>
        <fullName evidence="2">VOC family protein</fullName>
    </submittedName>
</protein>
<dbReference type="AlphaFoldDB" id="A0A434AX97"/>
<dbReference type="CDD" id="cd06587">
    <property type="entry name" value="VOC"/>
    <property type="match status" value="1"/>
</dbReference>
<evidence type="ECO:0000313" key="3">
    <source>
        <dbReference type="Proteomes" id="UP000282985"/>
    </source>
</evidence>